<evidence type="ECO:0000256" key="5">
    <source>
        <dbReference type="ARBA" id="ARBA00023163"/>
    </source>
</evidence>
<evidence type="ECO:0000256" key="4">
    <source>
        <dbReference type="ARBA" id="ARBA00023125"/>
    </source>
</evidence>
<dbReference type="PRINTS" id="PR00041">
    <property type="entry name" value="LEUZIPPRCREB"/>
</dbReference>
<evidence type="ECO:0000259" key="9">
    <source>
        <dbReference type="PROSITE" id="PS50217"/>
    </source>
</evidence>
<keyword evidence="6" id="KW-0539">Nucleus</keyword>
<dbReference type="PANTHER" id="PTHR46164:SF3">
    <property type="entry name" value="ATF6, ISOFORM C"/>
    <property type="match status" value="1"/>
</dbReference>
<accession>A0ABD1E993</accession>
<dbReference type="EMBL" id="JBDJPC010000009">
    <property type="protein sequence ID" value="KAL1490960.1"/>
    <property type="molecule type" value="Genomic_DNA"/>
</dbReference>
<proteinExistence type="inferred from homology"/>
<dbReference type="GO" id="GO:0003677">
    <property type="term" value="F:DNA binding"/>
    <property type="evidence" value="ECO:0007669"/>
    <property type="project" value="UniProtKB-KW"/>
</dbReference>
<dbReference type="Pfam" id="PF00170">
    <property type="entry name" value="bZIP_1"/>
    <property type="match status" value="1"/>
</dbReference>
<name>A0ABD1E993_HYPHA</name>
<keyword evidence="5" id="KW-0804">Transcription</keyword>
<dbReference type="Proteomes" id="UP001566132">
    <property type="component" value="Unassembled WGS sequence"/>
</dbReference>
<dbReference type="InterPro" id="IPR004827">
    <property type="entry name" value="bZIP"/>
</dbReference>
<dbReference type="SMART" id="SM00338">
    <property type="entry name" value="BRLZ"/>
    <property type="match status" value="1"/>
</dbReference>
<dbReference type="GO" id="GO:0005634">
    <property type="term" value="C:nucleus"/>
    <property type="evidence" value="ECO:0007669"/>
    <property type="project" value="UniProtKB-ARBA"/>
</dbReference>
<dbReference type="SUPFAM" id="SSF57959">
    <property type="entry name" value="Leucine zipper domain"/>
    <property type="match status" value="1"/>
</dbReference>
<keyword evidence="11" id="KW-1185">Reference proteome</keyword>
<feature type="domain" description="BZIP" evidence="9">
    <location>
        <begin position="288"/>
        <end position="344"/>
    </location>
</feature>
<evidence type="ECO:0000256" key="1">
    <source>
        <dbReference type="ARBA" id="ARBA00004167"/>
    </source>
</evidence>
<feature type="coiled-coil region" evidence="7">
    <location>
        <begin position="306"/>
        <end position="340"/>
    </location>
</feature>
<keyword evidence="7" id="KW-0175">Coiled coil</keyword>
<dbReference type="PANTHER" id="PTHR46164">
    <property type="entry name" value="ATF6, ISOFORM C"/>
    <property type="match status" value="1"/>
</dbReference>
<comment type="subcellular location">
    <subcellularLocation>
        <location evidence="1">Membrane</location>
        <topology evidence="1">Single-pass membrane protein</topology>
    </subcellularLocation>
</comment>
<dbReference type="InterPro" id="IPR046347">
    <property type="entry name" value="bZIP_sf"/>
</dbReference>
<feature type="region of interest" description="Disordered" evidence="8">
    <location>
        <begin position="599"/>
        <end position="622"/>
    </location>
</feature>
<evidence type="ECO:0000256" key="6">
    <source>
        <dbReference type="ARBA" id="ARBA00023242"/>
    </source>
</evidence>
<feature type="compositionally biased region" description="Low complexity" evidence="8">
    <location>
        <begin position="148"/>
        <end position="158"/>
    </location>
</feature>
<dbReference type="PROSITE" id="PS50217">
    <property type="entry name" value="BZIP"/>
    <property type="match status" value="1"/>
</dbReference>
<dbReference type="Gene3D" id="1.20.5.170">
    <property type="match status" value="1"/>
</dbReference>
<keyword evidence="4" id="KW-0238">DNA-binding</keyword>
<reference evidence="10 11" key="1">
    <citation type="submission" date="2024-05" db="EMBL/GenBank/DDBJ databases">
        <title>Genetic variation in Jamaican populations of the coffee berry borer (Hypothenemus hampei).</title>
        <authorList>
            <person name="Errbii M."/>
            <person name="Myrie A."/>
        </authorList>
    </citation>
    <scope>NUCLEOTIDE SEQUENCE [LARGE SCALE GENOMIC DNA]</scope>
    <source>
        <strain evidence="10">JA-Hopewell-2020-01-JO</strain>
        <tissue evidence="10">Whole body</tissue>
    </source>
</reference>
<keyword evidence="3" id="KW-0805">Transcription regulation</keyword>
<evidence type="ECO:0000256" key="3">
    <source>
        <dbReference type="ARBA" id="ARBA00023015"/>
    </source>
</evidence>
<evidence type="ECO:0000313" key="11">
    <source>
        <dbReference type="Proteomes" id="UP001566132"/>
    </source>
</evidence>
<evidence type="ECO:0000256" key="7">
    <source>
        <dbReference type="SAM" id="Coils"/>
    </source>
</evidence>
<dbReference type="GO" id="GO:0016020">
    <property type="term" value="C:membrane"/>
    <property type="evidence" value="ECO:0007669"/>
    <property type="project" value="UniProtKB-SubCell"/>
</dbReference>
<organism evidence="10 11">
    <name type="scientific">Hypothenemus hampei</name>
    <name type="common">Coffee berry borer</name>
    <dbReference type="NCBI Taxonomy" id="57062"/>
    <lineage>
        <taxon>Eukaryota</taxon>
        <taxon>Metazoa</taxon>
        <taxon>Ecdysozoa</taxon>
        <taxon>Arthropoda</taxon>
        <taxon>Hexapoda</taxon>
        <taxon>Insecta</taxon>
        <taxon>Pterygota</taxon>
        <taxon>Neoptera</taxon>
        <taxon>Endopterygota</taxon>
        <taxon>Coleoptera</taxon>
        <taxon>Polyphaga</taxon>
        <taxon>Cucujiformia</taxon>
        <taxon>Curculionidae</taxon>
        <taxon>Scolytinae</taxon>
        <taxon>Hypothenemus</taxon>
    </lineage>
</organism>
<gene>
    <name evidence="10" type="ORF">ABEB36_011629</name>
</gene>
<evidence type="ECO:0000256" key="8">
    <source>
        <dbReference type="SAM" id="MobiDB-lite"/>
    </source>
</evidence>
<evidence type="ECO:0000256" key="2">
    <source>
        <dbReference type="ARBA" id="ARBA00009050"/>
    </source>
</evidence>
<feature type="compositionally biased region" description="Basic and acidic residues" evidence="8">
    <location>
        <begin position="606"/>
        <end position="616"/>
    </location>
</feature>
<dbReference type="InterPro" id="IPR051882">
    <property type="entry name" value="ATF_bZIP_TF"/>
</dbReference>
<evidence type="ECO:0000313" key="10">
    <source>
        <dbReference type="EMBL" id="KAL1490960.1"/>
    </source>
</evidence>
<comment type="similarity">
    <text evidence="2">Belongs to the bZIP family. ATF subfamily.</text>
</comment>
<comment type="caution">
    <text evidence="10">The sequence shown here is derived from an EMBL/GenBank/DDBJ whole genome shotgun (WGS) entry which is preliminary data.</text>
</comment>
<protein>
    <recommendedName>
        <fullName evidence="9">BZIP domain-containing protein</fullName>
    </recommendedName>
</protein>
<dbReference type="AlphaFoldDB" id="A0ABD1E993"/>
<feature type="region of interest" description="Disordered" evidence="8">
    <location>
        <begin position="140"/>
        <end position="170"/>
    </location>
</feature>
<sequence length="647" mass="74259">MWPDEVNFTEDYGFKCSPESISDTSFCTDNMDSDEHLMAQLVTQLDLPHLPKEQQLYSMSATQNYLPSDDLLLEFPIFQEDLDIDMKSDFDFLNDELLIGNTDNPITTFEENKSHHQEQKNLTSYFDYLNSSAPVDFDDIKSEEQSEESCSSNNSLEPSTPPPITSNKNLSTSKFFPASILPKKDVTASGTSTANAKVPIKRIPIKPKTSYTLPTNGSNIVVIRSEFSKQPNTVATQNNVLPNIFLLDNIPLRAITPTMNGTVNGPVTNANHVPTISLKNKIEIDPKMLKRQERRIKNRESASISRKKKRDYLNSLEEKVKVLTEENRRLIEENASLKEKLSYFGNSVKTNFGISSKNIKPTLVLCAFLFFIGLNVNLKGLPLKTSLTKKNSETSVFPQLSKHYSRHLLWANSEDSEDGKLNNTYFSPLTMCPASINQTESARLLLELERWIGKPEQPKPPMESSLKPINHKYKSRRKKLRLESSLAQLRRRDRYDNEFKNEIQVFRPKVDQLYSEFYEAINRRDDTFYVVSFSEQHMLLPALYHNNTRRPKMSLLMPSVFPNDTSNQNYIPLMQIDCEVLDTKLINVKYGSIPRAFRHSGNTTSKAKDRKSDRTDNSTNFDKNGFKKTYKPYFLSKNFLKEVDYNN</sequence>